<protein>
    <submittedName>
        <fullName evidence="1">Uncharacterized protein</fullName>
    </submittedName>
</protein>
<name>A0ACB9RIW8_9MYRT</name>
<comment type="caution">
    <text evidence="1">The sequence shown here is derived from an EMBL/GenBank/DDBJ whole genome shotgun (WGS) entry which is preliminary data.</text>
</comment>
<keyword evidence="2" id="KW-1185">Reference proteome</keyword>
<evidence type="ECO:0000313" key="2">
    <source>
        <dbReference type="Proteomes" id="UP001057402"/>
    </source>
</evidence>
<accession>A0ACB9RIW8</accession>
<proteinExistence type="predicted"/>
<dbReference type="Proteomes" id="UP001057402">
    <property type="component" value="Chromosome 4"/>
</dbReference>
<gene>
    <name evidence="1" type="ORF">MLD38_015160</name>
</gene>
<evidence type="ECO:0000313" key="1">
    <source>
        <dbReference type="EMBL" id="KAI4377554.1"/>
    </source>
</evidence>
<dbReference type="EMBL" id="CM042883">
    <property type="protein sequence ID" value="KAI4377554.1"/>
    <property type="molecule type" value="Genomic_DNA"/>
</dbReference>
<sequence>MRWIAKTNLCFKSIPAFSQRRIVVPECLRRYLTLSSCPPEWSQDAVFASLIDGSTHFSHLAGVHAKMTVLGLLENSFLITKLVHACSNLGDVRYARKLFDEFPLRDVFLWNAIVRGYSRHDMFADAIVMYSRMLCAGVMPDGFTFPYVLKACAALPTLVIGRRVHGQVFRHGLESDVFVQNGVVALYTRCGDTASARMLFDRLGERTVVTWTSLISGYCQNGQPVVALELFHKMREDDIYPDWIVLVSVLRAYSDIEDLEQGKSLHGCIIKMGLEDEPDLLISLTSMYAKGGQVTVARTFFDRMEKPCLILWNAMISGYARSGHGEEAVELFRNLVSLNVRPDSITVSSAVLACALVGLLELARWMDAFVCQSDYSEDTIVNTALIDMYSKCGSIQLAREVFERTENKDVVMWSAMIGGYGIHGKGQEAIELYRAMKKAGVHPNDVTFIGLLTACNHSGLLKDGWHLFHHMRDYGIEPRHQHYSCVVDLLGRAGYLREAYSFILKMPIDPGVSVWGALLSACKTHRDVGLGEHAAIQLFSLDPNNIGHYVQLSNLYASLRQWDEVAKIRVLVKERGLSKDISYSSIEVNGKLETFRVGDNSHSRFDEIFEELERIEGRLKESGFVNDAESLTHDLIDEEKDRVLCSHSERLAISYGLISTPPGATLRITKNLRACVSCHAATKFISKLVCREIVVRDANRFHHFKDGVCSCGDYW</sequence>
<organism evidence="1 2">
    <name type="scientific">Melastoma candidum</name>
    <dbReference type="NCBI Taxonomy" id="119954"/>
    <lineage>
        <taxon>Eukaryota</taxon>
        <taxon>Viridiplantae</taxon>
        <taxon>Streptophyta</taxon>
        <taxon>Embryophyta</taxon>
        <taxon>Tracheophyta</taxon>
        <taxon>Spermatophyta</taxon>
        <taxon>Magnoliopsida</taxon>
        <taxon>eudicotyledons</taxon>
        <taxon>Gunneridae</taxon>
        <taxon>Pentapetalae</taxon>
        <taxon>rosids</taxon>
        <taxon>malvids</taxon>
        <taxon>Myrtales</taxon>
        <taxon>Melastomataceae</taxon>
        <taxon>Melastomatoideae</taxon>
        <taxon>Melastomateae</taxon>
        <taxon>Melastoma</taxon>
    </lineage>
</organism>
<reference evidence="2" key="1">
    <citation type="journal article" date="2023" name="Front. Plant Sci.">
        <title>Chromosomal-level genome assembly of Melastoma candidum provides insights into trichome evolution.</title>
        <authorList>
            <person name="Zhong Y."/>
            <person name="Wu W."/>
            <person name="Sun C."/>
            <person name="Zou P."/>
            <person name="Liu Y."/>
            <person name="Dai S."/>
            <person name="Zhou R."/>
        </authorList>
    </citation>
    <scope>NUCLEOTIDE SEQUENCE [LARGE SCALE GENOMIC DNA]</scope>
</reference>